<evidence type="ECO:0000313" key="2">
    <source>
        <dbReference type="Proteomes" id="UP000009183"/>
    </source>
</evidence>
<evidence type="ECO:0000313" key="1">
    <source>
        <dbReference type="EMBL" id="CCB57383.1"/>
    </source>
</evidence>
<sequence length="42" mass="4951">MVIYEYLPNKSLKTFIFDTTKKSILDWRRRFTIIVGIACGVL</sequence>
<accession>F6HRS5</accession>
<protein>
    <submittedName>
        <fullName evidence="1">Uncharacterized protein</fullName>
    </submittedName>
</protein>
<gene>
    <name evidence="1" type="ORF">VIT_00s0286g00060</name>
</gene>
<dbReference type="SUPFAM" id="SSF56112">
    <property type="entry name" value="Protein kinase-like (PK-like)"/>
    <property type="match status" value="1"/>
</dbReference>
<dbReference type="STRING" id="29760.F6HRS5"/>
<keyword evidence="2" id="KW-1185">Reference proteome</keyword>
<name>F6HRS5_VITVI</name>
<dbReference type="PaxDb" id="29760-VIT_00s0286g00060.t01"/>
<dbReference type="InParanoid" id="F6HRS5"/>
<dbReference type="Proteomes" id="UP000009183">
    <property type="component" value="Unassembled WGS sequence, unordered"/>
</dbReference>
<dbReference type="PANTHER" id="PTHR27006:SF605">
    <property type="entry name" value="COLD-RESPONSIVE PROTEIN KINASE 1-LIKE"/>
    <property type="match status" value="1"/>
</dbReference>
<dbReference type="InterPro" id="IPR011009">
    <property type="entry name" value="Kinase-like_dom_sf"/>
</dbReference>
<organism evidence="1 2">
    <name type="scientific">Vitis vinifera</name>
    <name type="common">Grape</name>
    <dbReference type="NCBI Taxonomy" id="29760"/>
    <lineage>
        <taxon>Eukaryota</taxon>
        <taxon>Viridiplantae</taxon>
        <taxon>Streptophyta</taxon>
        <taxon>Embryophyta</taxon>
        <taxon>Tracheophyta</taxon>
        <taxon>Spermatophyta</taxon>
        <taxon>Magnoliopsida</taxon>
        <taxon>eudicotyledons</taxon>
        <taxon>Gunneridae</taxon>
        <taxon>Pentapetalae</taxon>
        <taxon>rosids</taxon>
        <taxon>Vitales</taxon>
        <taxon>Vitaceae</taxon>
        <taxon>Viteae</taxon>
        <taxon>Vitis</taxon>
    </lineage>
</organism>
<dbReference type="AlphaFoldDB" id="F6HRS5"/>
<dbReference type="EMBL" id="FN596032">
    <property type="protein sequence ID" value="CCB57383.1"/>
    <property type="molecule type" value="Genomic_DNA"/>
</dbReference>
<dbReference type="Gene3D" id="1.10.510.10">
    <property type="entry name" value="Transferase(Phosphotransferase) domain 1"/>
    <property type="match status" value="1"/>
</dbReference>
<proteinExistence type="predicted"/>
<dbReference type="HOGENOM" id="CLU_3261605_0_0_1"/>
<reference evidence="2" key="1">
    <citation type="journal article" date="2007" name="Nature">
        <title>The grapevine genome sequence suggests ancestral hexaploidization in major angiosperm phyla.</title>
        <authorList>
            <consortium name="The French-Italian Public Consortium for Grapevine Genome Characterization."/>
            <person name="Jaillon O."/>
            <person name="Aury J.-M."/>
            <person name="Noel B."/>
            <person name="Policriti A."/>
            <person name="Clepet C."/>
            <person name="Casagrande A."/>
            <person name="Choisne N."/>
            <person name="Aubourg S."/>
            <person name="Vitulo N."/>
            <person name="Jubin C."/>
            <person name="Vezzi A."/>
            <person name="Legeai F."/>
            <person name="Hugueney P."/>
            <person name="Dasilva C."/>
            <person name="Horner D."/>
            <person name="Mica E."/>
            <person name="Jublot D."/>
            <person name="Poulain J."/>
            <person name="Bruyere C."/>
            <person name="Billault A."/>
            <person name="Segurens B."/>
            <person name="Gouyvenoux M."/>
            <person name="Ugarte E."/>
            <person name="Cattonaro F."/>
            <person name="Anthouard V."/>
            <person name="Vico V."/>
            <person name="Del Fabbro C."/>
            <person name="Alaux M."/>
            <person name="Di Gaspero G."/>
            <person name="Dumas V."/>
            <person name="Felice N."/>
            <person name="Paillard S."/>
            <person name="Juman I."/>
            <person name="Moroldo M."/>
            <person name="Scalabrin S."/>
            <person name="Canaguier A."/>
            <person name="Le Clainche I."/>
            <person name="Malacrida G."/>
            <person name="Durand E."/>
            <person name="Pesole G."/>
            <person name="Laucou V."/>
            <person name="Chatelet P."/>
            <person name="Merdinoglu D."/>
            <person name="Delledonne M."/>
            <person name="Pezzotti M."/>
            <person name="Lecharny A."/>
            <person name="Scarpelli C."/>
            <person name="Artiguenave F."/>
            <person name="Pe M.E."/>
            <person name="Valle G."/>
            <person name="Morgante M."/>
            <person name="Caboche M."/>
            <person name="Adam-Blondon A.-F."/>
            <person name="Weissenbach J."/>
            <person name="Quetier F."/>
            <person name="Wincker P."/>
        </authorList>
    </citation>
    <scope>NUCLEOTIDE SEQUENCE [LARGE SCALE GENOMIC DNA]</scope>
    <source>
        <strain evidence="2">cv. Pinot noir / PN40024</strain>
    </source>
</reference>
<dbReference type="PANTHER" id="PTHR27006">
    <property type="entry name" value="PROMASTIGOTE SURFACE ANTIGEN PROTEIN PSA"/>
    <property type="match status" value="1"/>
</dbReference>